<comment type="caution">
    <text evidence="2">The sequence shown here is derived from an EMBL/GenBank/DDBJ whole genome shotgun (WGS) entry which is preliminary data.</text>
</comment>
<dbReference type="OrthoDB" id="6506078at2759"/>
<keyword evidence="3" id="KW-1185">Reference proteome</keyword>
<dbReference type="SMART" id="SM01375">
    <property type="entry name" value="Dynein_light"/>
    <property type="match status" value="1"/>
</dbReference>
<comment type="similarity">
    <text evidence="1">Belongs to the dynein light chain family.</text>
</comment>
<dbReference type="EMBL" id="LUCM01003650">
    <property type="protein sequence ID" value="KAA0195515.1"/>
    <property type="molecule type" value="Genomic_DNA"/>
</dbReference>
<sequence>MDPQKVTIRKSDMSEEMRTFAVKTFVEAVEKGKSEKELCSYVKTAFDKTYLPTWHCVVGRDFASHVTFDEQSYLHFQYGAFTVLLFKCG</sequence>
<proteinExistence type="inferred from homology"/>
<dbReference type="Gene3D" id="3.30.740.10">
    <property type="entry name" value="Protein Inhibitor Of Neuronal Nitric Oxide Synthase"/>
    <property type="match status" value="1"/>
</dbReference>
<dbReference type="PANTHER" id="PTHR11886:SF35">
    <property type="entry name" value="DYNEIN LIGHT CHAIN"/>
    <property type="match status" value="1"/>
</dbReference>
<dbReference type="GO" id="GO:0005874">
    <property type="term" value="C:microtubule"/>
    <property type="evidence" value="ECO:0007669"/>
    <property type="project" value="UniProtKB-KW"/>
</dbReference>
<dbReference type="Pfam" id="PF01221">
    <property type="entry name" value="Dynein_light"/>
    <property type="match status" value="1"/>
</dbReference>
<keyword evidence="1" id="KW-0206">Cytoskeleton</keyword>
<reference evidence="2" key="1">
    <citation type="submission" date="2019-05" db="EMBL/GenBank/DDBJ databases">
        <title>Annotation for the trematode Fasciolopsis buski.</title>
        <authorList>
            <person name="Choi Y.-J."/>
        </authorList>
    </citation>
    <scope>NUCLEOTIDE SEQUENCE</scope>
    <source>
        <strain evidence="2">HT</strain>
        <tissue evidence="2">Whole worm</tissue>
    </source>
</reference>
<evidence type="ECO:0000256" key="1">
    <source>
        <dbReference type="RuleBase" id="RU365010"/>
    </source>
</evidence>
<protein>
    <recommendedName>
        <fullName evidence="1">Dynein light chain</fullName>
    </recommendedName>
</protein>
<gene>
    <name evidence="2" type="ORF">FBUS_06779</name>
</gene>
<dbReference type="AlphaFoldDB" id="A0A8E0VIH1"/>
<evidence type="ECO:0000313" key="3">
    <source>
        <dbReference type="Proteomes" id="UP000728185"/>
    </source>
</evidence>
<comment type="subcellular location">
    <subcellularLocation>
        <location evidence="1">Cytoplasm</location>
        <location evidence="1">Cytoskeleton</location>
    </subcellularLocation>
</comment>
<keyword evidence="1" id="KW-0243">Dynein</keyword>
<keyword evidence="1" id="KW-0493">Microtubule</keyword>
<accession>A0A8E0VIH1</accession>
<dbReference type="FunFam" id="3.30.740.10:FF:000006">
    <property type="entry name" value="Dynein light chain"/>
    <property type="match status" value="1"/>
</dbReference>
<keyword evidence="1" id="KW-0505">Motor protein</keyword>
<dbReference type="GO" id="GO:0007017">
    <property type="term" value="P:microtubule-based process"/>
    <property type="evidence" value="ECO:0007669"/>
    <property type="project" value="InterPro"/>
</dbReference>
<dbReference type="InterPro" id="IPR001372">
    <property type="entry name" value="Dynein_light_chain_typ-1/2"/>
</dbReference>
<keyword evidence="1" id="KW-0963">Cytoplasm</keyword>
<dbReference type="PANTHER" id="PTHR11886">
    <property type="entry name" value="DYNEIN LIGHT CHAIN"/>
    <property type="match status" value="1"/>
</dbReference>
<dbReference type="GO" id="GO:0005868">
    <property type="term" value="C:cytoplasmic dynein complex"/>
    <property type="evidence" value="ECO:0007669"/>
    <property type="project" value="TreeGrafter"/>
</dbReference>
<name>A0A8E0VIH1_9TREM</name>
<organism evidence="2 3">
    <name type="scientific">Fasciolopsis buskii</name>
    <dbReference type="NCBI Taxonomy" id="27845"/>
    <lineage>
        <taxon>Eukaryota</taxon>
        <taxon>Metazoa</taxon>
        <taxon>Spiralia</taxon>
        <taxon>Lophotrochozoa</taxon>
        <taxon>Platyhelminthes</taxon>
        <taxon>Trematoda</taxon>
        <taxon>Digenea</taxon>
        <taxon>Plagiorchiida</taxon>
        <taxon>Echinostomata</taxon>
        <taxon>Echinostomatoidea</taxon>
        <taxon>Fasciolidae</taxon>
        <taxon>Fasciolopsis</taxon>
    </lineage>
</organism>
<dbReference type="Proteomes" id="UP000728185">
    <property type="component" value="Unassembled WGS sequence"/>
</dbReference>
<dbReference type="SUPFAM" id="SSF54648">
    <property type="entry name" value="DLC"/>
    <property type="match status" value="1"/>
</dbReference>
<dbReference type="InterPro" id="IPR037177">
    <property type="entry name" value="DLC_sf"/>
</dbReference>
<evidence type="ECO:0000313" key="2">
    <source>
        <dbReference type="EMBL" id="KAA0195515.1"/>
    </source>
</evidence>
<dbReference type="GO" id="GO:0045505">
    <property type="term" value="F:dynein intermediate chain binding"/>
    <property type="evidence" value="ECO:0007669"/>
    <property type="project" value="TreeGrafter"/>
</dbReference>